<comment type="caution">
    <text evidence="2">The sequence shown here is derived from an EMBL/GenBank/DDBJ whole genome shotgun (WGS) entry which is preliminary data.</text>
</comment>
<proteinExistence type="predicted"/>
<sequence>MEENVSEQACVNTTKYADDCTMDTSIRTGESSDLQSAPDSVQSWAVENKMELNAKKKKDM</sequence>
<accession>A0A7D9LEM6</accession>
<gene>
    <name evidence="2" type="ORF">PACLA_8A025477</name>
</gene>
<name>A0A7D9LEM6_PARCT</name>
<feature type="region of interest" description="Disordered" evidence="1">
    <location>
        <begin position="21"/>
        <end position="46"/>
    </location>
</feature>
<evidence type="ECO:0000313" key="2">
    <source>
        <dbReference type="EMBL" id="CAB4031359.1"/>
    </source>
</evidence>
<reference evidence="2" key="1">
    <citation type="submission" date="2020-04" db="EMBL/GenBank/DDBJ databases">
        <authorList>
            <person name="Alioto T."/>
            <person name="Alioto T."/>
            <person name="Gomez Garrido J."/>
        </authorList>
    </citation>
    <scope>NUCLEOTIDE SEQUENCE</scope>
    <source>
        <strain evidence="2">A484AB</strain>
    </source>
</reference>
<protein>
    <submittedName>
        <fullName evidence="2">Uncharacterized protein</fullName>
    </submittedName>
</protein>
<dbReference type="Proteomes" id="UP001152795">
    <property type="component" value="Unassembled WGS sequence"/>
</dbReference>
<organism evidence="2 3">
    <name type="scientific">Paramuricea clavata</name>
    <name type="common">Red gorgonian</name>
    <name type="synonym">Violescent sea-whip</name>
    <dbReference type="NCBI Taxonomy" id="317549"/>
    <lineage>
        <taxon>Eukaryota</taxon>
        <taxon>Metazoa</taxon>
        <taxon>Cnidaria</taxon>
        <taxon>Anthozoa</taxon>
        <taxon>Octocorallia</taxon>
        <taxon>Malacalcyonacea</taxon>
        <taxon>Plexauridae</taxon>
        <taxon>Paramuricea</taxon>
    </lineage>
</organism>
<feature type="compositionally biased region" description="Polar residues" evidence="1">
    <location>
        <begin position="22"/>
        <end position="45"/>
    </location>
</feature>
<dbReference type="EMBL" id="CACRXK020017565">
    <property type="protein sequence ID" value="CAB4031359.1"/>
    <property type="molecule type" value="Genomic_DNA"/>
</dbReference>
<dbReference type="AlphaFoldDB" id="A0A7D9LEM6"/>
<keyword evidence="3" id="KW-1185">Reference proteome</keyword>
<evidence type="ECO:0000313" key="3">
    <source>
        <dbReference type="Proteomes" id="UP001152795"/>
    </source>
</evidence>
<evidence type="ECO:0000256" key="1">
    <source>
        <dbReference type="SAM" id="MobiDB-lite"/>
    </source>
</evidence>